<feature type="region of interest" description="Disordered" evidence="3">
    <location>
        <begin position="606"/>
        <end position="688"/>
    </location>
</feature>
<comment type="subcellular location">
    <subcellularLocation>
        <location evidence="1">Nucleus</location>
    </subcellularLocation>
</comment>
<feature type="domain" description="Myb-like" evidence="4">
    <location>
        <begin position="168"/>
        <end position="218"/>
    </location>
</feature>
<dbReference type="InterPro" id="IPR017884">
    <property type="entry name" value="SANT_dom"/>
</dbReference>
<feature type="compositionally biased region" description="Basic and acidic residues" evidence="3">
    <location>
        <begin position="300"/>
        <end position="311"/>
    </location>
</feature>
<evidence type="ECO:0000313" key="8">
    <source>
        <dbReference type="Proteomes" id="UP000198287"/>
    </source>
</evidence>
<dbReference type="OMA" id="NICEQPL"/>
<evidence type="ECO:0000259" key="4">
    <source>
        <dbReference type="PROSITE" id="PS50090"/>
    </source>
</evidence>
<protein>
    <submittedName>
        <fullName evidence="7">Nuclear receptor corepressor 1</fullName>
    </submittedName>
</protein>
<dbReference type="InterPro" id="IPR009057">
    <property type="entry name" value="Homeodomain-like_sf"/>
</dbReference>
<feature type="compositionally biased region" description="Polar residues" evidence="3">
    <location>
        <begin position="805"/>
        <end position="824"/>
    </location>
</feature>
<name>A0A226E6H3_FOLCA</name>
<feature type="compositionally biased region" description="Low complexity" evidence="3">
    <location>
        <begin position="776"/>
        <end position="785"/>
    </location>
</feature>
<feature type="compositionally biased region" description="Low complexity" evidence="3">
    <location>
        <begin position="1284"/>
        <end position="1308"/>
    </location>
</feature>
<feature type="region of interest" description="Disordered" evidence="3">
    <location>
        <begin position="704"/>
        <end position="759"/>
    </location>
</feature>
<dbReference type="OrthoDB" id="10258692at2759"/>
<comment type="caution">
    <text evidence="7">The sequence shown here is derived from an EMBL/GenBank/DDBJ whole genome shotgun (WGS) entry which is preliminary data.</text>
</comment>
<feature type="compositionally biased region" description="Pro residues" evidence="3">
    <location>
        <begin position="616"/>
        <end position="635"/>
    </location>
</feature>
<dbReference type="PANTHER" id="PTHR13992">
    <property type="entry name" value="NUCLEAR RECEPTOR CO-REPRESSOR RELATED NCOR"/>
    <property type="match status" value="1"/>
</dbReference>
<feature type="compositionally biased region" description="Low complexity" evidence="3">
    <location>
        <begin position="740"/>
        <end position="749"/>
    </location>
</feature>
<feature type="region of interest" description="Disordered" evidence="3">
    <location>
        <begin position="236"/>
        <end position="426"/>
    </location>
</feature>
<dbReference type="InterPro" id="IPR001005">
    <property type="entry name" value="SANT/Myb"/>
</dbReference>
<feature type="compositionally biased region" description="Polar residues" evidence="3">
    <location>
        <begin position="316"/>
        <end position="358"/>
    </location>
</feature>
<dbReference type="Gene3D" id="1.20.58.1880">
    <property type="match status" value="1"/>
</dbReference>
<feature type="compositionally biased region" description="Low complexity" evidence="3">
    <location>
        <begin position="488"/>
        <end position="510"/>
    </location>
</feature>
<dbReference type="GO" id="GO:0006357">
    <property type="term" value="P:regulation of transcription by RNA polymerase II"/>
    <property type="evidence" value="ECO:0007669"/>
    <property type="project" value="TreeGrafter"/>
</dbReference>
<proteinExistence type="inferred from homology"/>
<evidence type="ECO:0000313" key="7">
    <source>
        <dbReference type="EMBL" id="OXA52664.1"/>
    </source>
</evidence>
<feature type="region of interest" description="Disordered" evidence="3">
    <location>
        <begin position="1183"/>
        <end position="1330"/>
    </location>
</feature>
<feature type="region of interest" description="Disordered" evidence="3">
    <location>
        <begin position="470"/>
        <end position="528"/>
    </location>
</feature>
<feature type="region of interest" description="Disordered" evidence="3">
    <location>
        <begin position="1104"/>
        <end position="1149"/>
    </location>
</feature>
<sequence length="1330" mass="148182">MLKDEGLTFEIEFLGSSSHESETKTTIIVDESGRGSEKGGPHTCVCCKTQVENFLQSRPISRNQASMYGLNEIDIQPSDRVCISCRCKAVRRRTKSSQCPIPTCPAKRARIKRLRPFPPKWTELDDYRRSAIIAKYQIPENCTKCCTACFNRINRRMAPNASLDTPDDPGCDTTRWSDEEIEWMKKGLSEVGTDWVKLSERIPSKSELQCRNFYFNFRKKFGLESLVQEHKKDFSLFQSKGGHGPPTLTDEEESGSTTSSCDETGATSHEQPPRPSNINEKKQDDYDSSATVSAEEGIAEPDKPNSHEDIKVFPNNPESPLSLTIRASMNNQSPFAPSSHSSNNKPMNLNPSPHSIVSGQHGIRSASPGQGPHVPTVSITPRHPHSSSNVVHPGLGPSSMSGVPHHMSSHQGSRRYPSPDNSDQEPMTLKVNDILHATIERQLRIQGPISNNNSTHPGPSVSPTITSILKSQDRSHLPPPGTQQIMTQIHHSSQQKQQQQQNEQPQHHPQLTVTPSIFPHQHPSYYGPTKVERISQHHITHDGLSLIQVPPRDECGTLDLSMKKRSPSPHMTVHRPPSNGPPPAHQPLDFTPRQQPINDIYFQQGNKFSPIRGRPGPLPPPPAKQSKVPPPPPLTKQPSLSPMKDGSITHGTPLHHPQSISSKYEGLLRPKEGSITQGTPMEKMRGKEGVPAAYVSFDRSADYYKRVPPNAPYFHGSQNQFYGQRPPSTGQRSSPPTSHQQQQQQQQQQHPSNYSTDQHNTSRQIIINDYYTSQQMQNPPVQQNPHISQNSIGQQQQQRIDPSKRNSVPTMSISSPNPMYSVQSRPDMYRQSPSPSCPPHQQQRQGVIQRANANRVVKVEPGQNHDAFSRLVDVAVNAPSLPVPKEEPRNRVNLPRVDMVREGLGKSMAEIERNRNTGPPPQQMQQQQQMQNSMYRNPNISLTQSGVLSEAVRSERMRLEQEARYGRGNEGQDATLTAASLIDAIITHQINQPSPNDRQSPAPSKSDRLFASFQRASSQPQQQQQQQHTNSPMHNAHQQQQQQQHHQHQQQRHQQQQQHNPVHLSNMQQHMDEKMEDNNRGMNHKNSPGLNVLEHINLVISNDYNSGKNSSGPPMGSVDVSSHLPPQSSHSSSSISVMPSQSPKKEDLQGQGYLSWKLRRALQRENEMPKENHPDERHIIRVAQNEDSGSSRPSSRPPSHPTSIHESNENGSDELNVPATSSASGNHSGPPTDDRFSGKPGSKNISPLDYVNNLIKVRMRKENAEDKEDEKQQQKVNHEGGGSSSSNLSNLHHSSSIHSSGPPTSSSSQLNNDENFQSNSALNDDPSSSS</sequence>
<dbReference type="PANTHER" id="PTHR13992:SF39">
    <property type="entry name" value="SMRTER, ISOFORM G"/>
    <property type="match status" value="1"/>
</dbReference>
<dbReference type="InterPro" id="IPR017930">
    <property type="entry name" value="Myb_dom"/>
</dbReference>
<evidence type="ECO:0000256" key="2">
    <source>
        <dbReference type="ARBA" id="ARBA00010097"/>
    </source>
</evidence>
<comment type="similarity">
    <text evidence="2">Belongs to the N-CoR nuclear receptor corepressors family.</text>
</comment>
<feature type="compositionally biased region" description="Basic and acidic residues" evidence="3">
    <location>
        <begin position="1260"/>
        <end position="1278"/>
    </location>
</feature>
<feature type="region of interest" description="Disordered" evidence="3">
    <location>
        <begin position="1013"/>
        <end position="1062"/>
    </location>
</feature>
<keyword evidence="8" id="KW-1185">Reference proteome</keyword>
<feature type="domain" description="HTH myb-type" evidence="6">
    <location>
        <begin position="168"/>
        <end position="222"/>
    </location>
</feature>
<dbReference type="SMART" id="SM00717">
    <property type="entry name" value="SANT"/>
    <property type="match status" value="1"/>
</dbReference>
<reference evidence="7 8" key="1">
    <citation type="submission" date="2015-12" db="EMBL/GenBank/DDBJ databases">
        <title>The genome of Folsomia candida.</title>
        <authorList>
            <person name="Faddeeva A."/>
            <person name="Derks M.F."/>
            <person name="Anvar Y."/>
            <person name="Smit S."/>
            <person name="Van Straalen N."/>
            <person name="Roelofs D."/>
        </authorList>
    </citation>
    <scope>NUCLEOTIDE SEQUENCE [LARGE SCALE GENOMIC DNA]</scope>
    <source>
        <strain evidence="7 8">VU population</strain>
        <tissue evidence="7">Whole body</tissue>
    </source>
</reference>
<feature type="compositionally biased region" description="Low complexity" evidence="3">
    <location>
        <begin position="831"/>
        <end position="843"/>
    </location>
</feature>
<keyword evidence="7" id="KW-0675">Receptor</keyword>
<feature type="region of interest" description="Disordered" evidence="3">
    <location>
        <begin position="776"/>
        <end position="847"/>
    </location>
</feature>
<feature type="compositionally biased region" description="Low complexity" evidence="3">
    <location>
        <begin position="1120"/>
        <end position="1142"/>
    </location>
</feature>
<evidence type="ECO:0000256" key="1">
    <source>
        <dbReference type="ARBA" id="ARBA00004123"/>
    </source>
</evidence>
<dbReference type="Proteomes" id="UP000198287">
    <property type="component" value="Unassembled WGS sequence"/>
</dbReference>
<dbReference type="Pfam" id="PF00249">
    <property type="entry name" value="Myb_DNA-binding"/>
    <property type="match status" value="1"/>
</dbReference>
<evidence type="ECO:0000259" key="5">
    <source>
        <dbReference type="PROSITE" id="PS51293"/>
    </source>
</evidence>
<evidence type="ECO:0000259" key="6">
    <source>
        <dbReference type="PROSITE" id="PS51294"/>
    </source>
</evidence>
<dbReference type="PROSITE" id="PS50090">
    <property type="entry name" value="MYB_LIKE"/>
    <property type="match status" value="1"/>
</dbReference>
<dbReference type="EMBL" id="LNIX01000006">
    <property type="protein sequence ID" value="OXA52664.1"/>
    <property type="molecule type" value="Genomic_DNA"/>
</dbReference>
<feature type="compositionally biased region" description="Polar residues" evidence="3">
    <location>
        <begin position="716"/>
        <end position="739"/>
    </location>
</feature>
<dbReference type="PROSITE" id="PS51294">
    <property type="entry name" value="HTH_MYB"/>
    <property type="match status" value="1"/>
</dbReference>
<dbReference type="GO" id="GO:0000785">
    <property type="term" value="C:chromatin"/>
    <property type="evidence" value="ECO:0007669"/>
    <property type="project" value="TreeGrafter"/>
</dbReference>
<feature type="region of interest" description="Disordered" evidence="3">
    <location>
        <begin position="542"/>
        <end position="592"/>
    </location>
</feature>
<feature type="compositionally biased region" description="Polar residues" evidence="3">
    <location>
        <begin position="750"/>
        <end position="759"/>
    </location>
</feature>
<dbReference type="SUPFAM" id="SSF46689">
    <property type="entry name" value="Homeodomain-like"/>
    <property type="match status" value="1"/>
</dbReference>
<feature type="compositionally biased region" description="Polar residues" evidence="3">
    <location>
        <begin position="1309"/>
        <end position="1330"/>
    </location>
</feature>
<dbReference type="GO" id="GO:0005654">
    <property type="term" value="C:nucleoplasm"/>
    <property type="evidence" value="ECO:0007669"/>
    <property type="project" value="UniProtKB-ARBA"/>
</dbReference>
<evidence type="ECO:0000256" key="3">
    <source>
        <dbReference type="SAM" id="MobiDB-lite"/>
    </source>
</evidence>
<dbReference type="PROSITE" id="PS51293">
    <property type="entry name" value="SANT"/>
    <property type="match status" value="1"/>
</dbReference>
<dbReference type="STRING" id="158441.A0A226E6H3"/>
<dbReference type="CDD" id="cd00167">
    <property type="entry name" value="SANT"/>
    <property type="match status" value="1"/>
</dbReference>
<dbReference type="InterPro" id="IPR051571">
    <property type="entry name" value="N-CoR_corepressor"/>
</dbReference>
<dbReference type="GO" id="GO:0032991">
    <property type="term" value="C:protein-containing complex"/>
    <property type="evidence" value="ECO:0007669"/>
    <property type="project" value="UniProtKB-ARBA"/>
</dbReference>
<gene>
    <name evidence="7" type="ORF">Fcan01_12714</name>
</gene>
<feature type="domain" description="SANT" evidence="5">
    <location>
        <begin position="174"/>
        <end position="222"/>
    </location>
</feature>
<organism evidence="7 8">
    <name type="scientific">Folsomia candida</name>
    <name type="common">Springtail</name>
    <dbReference type="NCBI Taxonomy" id="158441"/>
    <lineage>
        <taxon>Eukaryota</taxon>
        <taxon>Metazoa</taxon>
        <taxon>Ecdysozoa</taxon>
        <taxon>Arthropoda</taxon>
        <taxon>Hexapoda</taxon>
        <taxon>Collembola</taxon>
        <taxon>Entomobryomorpha</taxon>
        <taxon>Isotomoidea</taxon>
        <taxon>Isotomidae</taxon>
        <taxon>Proisotominae</taxon>
        <taxon>Folsomia</taxon>
    </lineage>
</organism>
<feature type="compositionally biased region" description="Polar residues" evidence="3">
    <location>
        <begin position="1218"/>
        <end position="1229"/>
    </location>
</feature>
<feature type="compositionally biased region" description="Low complexity" evidence="3">
    <location>
        <begin position="255"/>
        <end position="265"/>
    </location>
</feature>
<accession>A0A226E6H3</accession>